<organism evidence="2 3">
    <name type="scientific">Streptomyces ambofaciens (strain ATCC 23877 / 3486 / DSM 40053 / JCM 4204 / NBRC 12836 / NRRL B-2516)</name>
    <dbReference type="NCBI Taxonomy" id="278992"/>
    <lineage>
        <taxon>Bacteria</taxon>
        <taxon>Bacillati</taxon>
        <taxon>Actinomycetota</taxon>
        <taxon>Actinomycetes</taxon>
        <taxon>Kitasatosporales</taxon>
        <taxon>Streptomycetaceae</taxon>
        <taxon>Streptomyces</taxon>
    </lineage>
</organism>
<dbReference type="InterPro" id="IPR036390">
    <property type="entry name" value="WH_DNA-bd_sf"/>
</dbReference>
<dbReference type="Proteomes" id="UP000061018">
    <property type="component" value="Plasmid pSAM1"/>
</dbReference>
<feature type="region of interest" description="Disordered" evidence="1">
    <location>
        <begin position="132"/>
        <end position="224"/>
    </location>
</feature>
<name>A0A0K2B5V3_STRA7</name>
<dbReference type="AlphaFoldDB" id="A0A0K2B5V3"/>
<dbReference type="SUPFAM" id="SSF46785">
    <property type="entry name" value="Winged helix' DNA-binding domain"/>
    <property type="match status" value="1"/>
</dbReference>
<feature type="compositionally biased region" description="Polar residues" evidence="1">
    <location>
        <begin position="179"/>
        <end position="190"/>
    </location>
</feature>
<evidence type="ECO:0000313" key="2">
    <source>
        <dbReference type="EMBL" id="AKZ60785.1"/>
    </source>
</evidence>
<proteinExistence type="predicted"/>
<keyword evidence="2" id="KW-0614">Plasmid</keyword>
<sequence>MPTTHQWLHTTTGRITTCAHSWMQAVHWVHGSGIYTSPHTDGPRAMNDTTLAIAQEISALKECRPGIAYLARKTKVSERSVKYHLRMLREAGLLVYRSKGTRVRGEGNQASVYERTIPTVFDTALGIRTTGEGVQRRPVGAAPEHRPLLGKLAKKAARKTRRRPRRTPVSGRTRCTPMQVGTSGTSSADRTYSPPESKLASGPSKSPTPKKSNRGPRTLNKVGRRYQFGKEAVTTIPWLHGASVPRVSWVLKDFSDAGWTVREVQAVAESIPMPAHGVRRPSGMLADRLRGKAGMTATMRAGYVTMWEESRAAAKDRHTGFDDAPVAGPRSLAARRAIDEAFAAIREHLAPGNAPVDESPLALEDLTKQQVVDMRVDAMKNPSLIFLAIEMRGEVYARRLYTNRLVDQTLALEAINARRDTLAPAF</sequence>
<evidence type="ECO:0000313" key="3">
    <source>
        <dbReference type="Proteomes" id="UP000061018"/>
    </source>
</evidence>
<reference evidence="3" key="1">
    <citation type="journal article" date="2015" name="J. Biotechnol.">
        <title>Complete genome sequence of Streptomyces ambofaciens ATCC 23877, the spiramycin producer.</title>
        <authorList>
            <person name="Thibessard A."/>
            <person name="Haas D."/>
            <person name="Gerbaud C."/>
            <person name="Aigle B."/>
            <person name="Lautru S."/>
            <person name="Pernodet J.L."/>
            <person name="Leblond P."/>
        </authorList>
    </citation>
    <scope>NUCLEOTIDE SEQUENCE [LARGE SCALE GENOMIC DNA]</scope>
    <source>
        <strain evidence="3">ATCC 23877 / 3486 / DSM 40053 / JCM 4204 / NBRC 12836 / NRRL B-2516</strain>
        <plasmid evidence="3">pSAM1</plasmid>
    </source>
</reference>
<dbReference type="InterPro" id="IPR036388">
    <property type="entry name" value="WH-like_DNA-bd_sf"/>
</dbReference>
<accession>A0A0K2B5V3</accession>
<gene>
    <name evidence="2" type="ORF">SAM23877_p076</name>
</gene>
<protein>
    <submittedName>
        <fullName evidence="2">Uncharacterized protein</fullName>
    </submittedName>
</protein>
<dbReference type="RefSeq" id="WP_053143322.1">
    <property type="nucleotide sequence ID" value="NZ_CP012383.1"/>
</dbReference>
<dbReference type="KEGG" id="samb:SAM23877_p076"/>
<feature type="compositionally biased region" description="Basic residues" evidence="1">
    <location>
        <begin position="152"/>
        <end position="166"/>
    </location>
</feature>
<dbReference type="EMBL" id="CP012383">
    <property type="protein sequence ID" value="AKZ60785.1"/>
    <property type="molecule type" value="Genomic_DNA"/>
</dbReference>
<dbReference type="Gene3D" id="1.10.10.10">
    <property type="entry name" value="Winged helix-like DNA-binding domain superfamily/Winged helix DNA-binding domain"/>
    <property type="match status" value="1"/>
</dbReference>
<evidence type="ECO:0000256" key="1">
    <source>
        <dbReference type="SAM" id="MobiDB-lite"/>
    </source>
</evidence>
<geneLocation type="plasmid" evidence="2 3">
    <name>pSAM1</name>
</geneLocation>